<proteinExistence type="predicted"/>
<dbReference type="PANTHER" id="PTHR39624:SF2">
    <property type="entry name" value="OSMC-LIKE PROTEIN"/>
    <property type="match status" value="1"/>
</dbReference>
<dbReference type="PATRIC" id="fig|1458461.3.peg.2491"/>
<reference evidence="2 3" key="1">
    <citation type="journal article" date="2014" name="Front. Genet.">
        <title>Genome and metabolic network of "Candidatus Phaeomarinobacter ectocarpi" Ec32, a new candidate genus of Alphaproteobacteria frequently associated with brown algae.</title>
        <authorList>
            <person name="Dittami S.M."/>
            <person name="Barbeyron T."/>
            <person name="Boyen C."/>
            <person name="Cambefort J."/>
            <person name="Collet G."/>
            <person name="Delage L."/>
            <person name="Gobet A."/>
            <person name="Groisillier A."/>
            <person name="Leblanc C."/>
            <person name="Michel G."/>
            <person name="Scornet D."/>
            <person name="Siegel A."/>
            <person name="Tapia J.E."/>
            <person name="Tonon T."/>
        </authorList>
    </citation>
    <scope>NUCLEOTIDE SEQUENCE [LARGE SCALE GENOMIC DNA]</scope>
    <source>
        <strain evidence="2 3">Ec32</strain>
    </source>
</reference>
<dbReference type="AlphaFoldDB" id="X5MGP4"/>
<dbReference type="PANTHER" id="PTHR39624">
    <property type="entry name" value="PROTEIN INVOLVED IN RIMO-MEDIATED BETA-METHYLTHIOLATION OF RIBOSOMAL PROTEIN S12 YCAO"/>
    <property type="match status" value="1"/>
</dbReference>
<dbReference type="Gene3D" id="3.30.300.20">
    <property type="match status" value="1"/>
</dbReference>
<dbReference type="InterPro" id="IPR003718">
    <property type="entry name" value="OsmC/Ohr_fam"/>
</dbReference>
<dbReference type="EMBL" id="HG966617">
    <property type="protein sequence ID" value="CDO60699.1"/>
    <property type="molecule type" value="Genomic_DNA"/>
</dbReference>
<dbReference type="ESTHER" id="9rhiz-x5mgp4">
    <property type="family name" value="Est-OsmC"/>
</dbReference>
<organism evidence="2 3">
    <name type="scientific">Candidatus Phaeomarinibacter ectocarpi</name>
    <dbReference type="NCBI Taxonomy" id="1458461"/>
    <lineage>
        <taxon>Bacteria</taxon>
        <taxon>Pseudomonadati</taxon>
        <taxon>Pseudomonadota</taxon>
        <taxon>Alphaproteobacteria</taxon>
        <taxon>Hyphomicrobiales</taxon>
        <taxon>Parvibaculaceae</taxon>
        <taxon>Candidatus Phaeomarinibacter</taxon>
    </lineage>
</organism>
<accession>X5MGP4</accession>
<protein>
    <submittedName>
        <fullName evidence="2">Bll2902 protein</fullName>
    </submittedName>
</protein>
<dbReference type="InterPro" id="IPR029058">
    <property type="entry name" value="AB_hydrolase_fold"/>
</dbReference>
<dbReference type="Gene3D" id="3.40.50.1820">
    <property type="entry name" value="alpha/beta hydrolase"/>
    <property type="match status" value="1"/>
</dbReference>
<evidence type="ECO:0000313" key="3">
    <source>
        <dbReference type="Proteomes" id="UP000032160"/>
    </source>
</evidence>
<keyword evidence="3" id="KW-1185">Reference proteome</keyword>
<name>X5MGP4_9HYPH</name>
<dbReference type="FunFam" id="3.40.50.1820:FF:000487">
    <property type="entry name" value="Dienelactone hydrolase"/>
    <property type="match status" value="1"/>
</dbReference>
<dbReference type="SUPFAM" id="SSF82784">
    <property type="entry name" value="OsmC-like"/>
    <property type="match status" value="1"/>
</dbReference>
<dbReference type="Proteomes" id="UP000032160">
    <property type="component" value="Chromosome I"/>
</dbReference>
<dbReference type="SUPFAM" id="SSF53474">
    <property type="entry name" value="alpha/beta-Hydrolases"/>
    <property type="match status" value="1"/>
</dbReference>
<sequence>MPQQVKEWGTMAKQIQRIEFTGSLGEKLAGRLEMPKGQPRAYALFAHCFTCSKDIFAATRIASRLCDHGIAVLRFDFTGLGHSDGDFANTDFSSNVADLVHAANYLRDTHKAPSILIGHSLGGAAVLAAAGDVPEAKAVATIGAPADAAHVAENFGAKIDDIEADGEAEVELAGRPFRIRKAFLDDIRSQEISPRIASLKKALIVFHGPRDATVGIENAEKIFLAAKHPKSFVSLDDADHLLSRRADATYVADVLSSWATRYLGEEAVDEKALVKPDPERVTVVETRNGKFQAQVLAGDHIQLADEPESYGGLDTGPTPYQYLNAALGACTAMTMRLYADRKSIPMERVVVRVGHDRIHVDDCEECAATDGNTQGQVDVMNREIEVSGTLDDEQRSKLMEIADKCPVHRTLENKLVVRTTQTGT</sequence>
<gene>
    <name evidence="2" type="ORF">BN1012_Phect2486</name>
</gene>
<dbReference type="Pfam" id="PF12146">
    <property type="entry name" value="Hydrolase_4"/>
    <property type="match status" value="1"/>
</dbReference>
<dbReference type="STRING" id="1458461.BN1012_Phect2486"/>
<evidence type="ECO:0000313" key="2">
    <source>
        <dbReference type="EMBL" id="CDO60699.1"/>
    </source>
</evidence>
<dbReference type="Pfam" id="PF02566">
    <property type="entry name" value="OsmC"/>
    <property type="match status" value="1"/>
</dbReference>
<dbReference type="InterPro" id="IPR022742">
    <property type="entry name" value="Hydrolase_4"/>
</dbReference>
<dbReference type="KEGG" id="pect:BN1012_Phect2486"/>
<feature type="domain" description="Serine aminopeptidase S33" evidence="1">
    <location>
        <begin position="38"/>
        <end position="142"/>
    </location>
</feature>
<dbReference type="InterPro" id="IPR036102">
    <property type="entry name" value="OsmC/Ohrsf"/>
</dbReference>
<dbReference type="HOGENOM" id="CLU_681299_0_0_5"/>
<dbReference type="InterPro" id="IPR015946">
    <property type="entry name" value="KH_dom-like_a/b"/>
</dbReference>
<evidence type="ECO:0000259" key="1">
    <source>
        <dbReference type="Pfam" id="PF12146"/>
    </source>
</evidence>